<sequence length="449" mass="48788">MLQEQTSAAGIDDPLQSRTLYARARKSFPLGINRGTMELDPGPIYMASGQGAHITDLDGRRYLDLNNNFTTLLHGHAYLPVMEAVSKQLRQGTCFANPTAHEIALAELLIERIPAIEQLRFVNTDSEAVMFAIKAARAYTGRPAIARFAGAYHGSYDWAEIGQNVASDDRKDRLATAAPAYRGAPAHIADDVLVLEFNDIDRLELQLATLADRLAAILIDPMPSRAGLLEPQKPFIDLIHSLSRQHGILIIADEVLNLRQSYQGAASRYGLVPDLLTMGKIIGGGFPIGAIGGRSDVMAVFGKEGQPCQVSQGGTFSANPVSMVAGLVAMQAMTRSAFDRLERMGDRLRSQLAQCAGNRNLAFSITGAASLFRIHPRWVAPSRYAEAIPTKDGLTVMHAMTRFFRENGVCLPLGAAACLSTPMTDADIDHVVSVFDDFLKTPIARRQET</sequence>
<accession>A0ABX6QTC2</accession>
<geneLocation type="plasmid" evidence="4 5">
    <name>pPRADMK78_01</name>
</geneLocation>
<dbReference type="GO" id="GO:0008483">
    <property type="term" value="F:transaminase activity"/>
    <property type="evidence" value="ECO:0007669"/>
    <property type="project" value="UniProtKB-KW"/>
</dbReference>
<evidence type="ECO:0000256" key="2">
    <source>
        <dbReference type="ARBA" id="ARBA00022898"/>
    </source>
</evidence>
<keyword evidence="2 3" id="KW-0663">Pyridoxal phosphate</keyword>
<dbReference type="Proteomes" id="UP000308530">
    <property type="component" value="Plasmid pPRADMK78_01"/>
</dbReference>
<keyword evidence="4" id="KW-0808">Transferase</keyword>
<dbReference type="PANTHER" id="PTHR43713">
    <property type="entry name" value="GLUTAMATE-1-SEMIALDEHYDE 2,1-AMINOMUTASE"/>
    <property type="match status" value="1"/>
</dbReference>
<evidence type="ECO:0000256" key="1">
    <source>
        <dbReference type="ARBA" id="ARBA00001933"/>
    </source>
</evidence>
<keyword evidence="4" id="KW-0614">Plasmid</keyword>
<keyword evidence="5" id="KW-1185">Reference proteome</keyword>
<dbReference type="InterPro" id="IPR015421">
    <property type="entry name" value="PyrdxlP-dep_Trfase_major"/>
</dbReference>
<gene>
    <name evidence="4" type="ORF">FE840_019060</name>
</gene>
<dbReference type="SUPFAM" id="SSF53383">
    <property type="entry name" value="PLP-dependent transferases"/>
    <property type="match status" value="1"/>
</dbReference>
<keyword evidence="4" id="KW-0032">Aminotransferase</keyword>
<dbReference type="InterPro" id="IPR005814">
    <property type="entry name" value="Aminotrans_3"/>
</dbReference>
<dbReference type="InterPro" id="IPR015424">
    <property type="entry name" value="PyrdxlP-dep_Trfase"/>
</dbReference>
<dbReference type="CDD" id="cd00610">
    <property type="entry name" value="OAT_like"/>
    <property type="match status" value="1"/>
</dbReference>
<dbReference type="EMBL" id="CP058351">
    <property type="protein sequence ID" value="QLF71729.1"/>
    <property type="molecule type" value="Genomic_DNA"/>
</dbReference>
<dbReference type="Gene3D" id="3.40.640.10">
    <property type="entry name" value="Type I PLP-dependent aspartate aminotransferase-like (Major domain)"/>
    <property type="match status" value="1"/>
</dbReference>
<evidence type="ECO:0000256" key="3">
    <source>
        <dbReference type="RuleBase" id="RU003560"/>
    </source>
</evidence>
<proteinExistence type="inferred from homology"/>
<dbReference type="Gene3D" id="3.90.1150.10">
    <property type="entry name" value="Aspartate Aminotransferase, domain 1"/>
    <property type="match status" value="1"/>
</dbReference>
<evidence type="ECO:0000313" key="5">
    <source>
        <dbReference type="Proteomes" id="UP000308530"/>
    </source>
</evidence>
<reference evidence="4 5" key="1">
    <citation type="submission" date="2020-06" db="EMBL/GenBank/DDBJ databases">
        <title>Genome sequence of Rhizobium sp strain ADMK78.</title>
        <authorList>
            <person name="Rahi P."/>
        </authorList>
    </citation>
    <scope>NUCLEOTIDE SEQUENCE [LARGE SCALE GENOMIC DNA]</scope>
    <source>
        <strain evidence="4 5">ADMK78</strain>
        <plasmid evidence="4 5">pPRADMK78_01</plasmid>
    </source>
</reference>
<comment type="similarity">
    <text evidence="3">Belongs to the class-III pyridoxal-phosphate-dependent aminotransferase family.</text>
</comment>
<comment type="cofactor">
    <cofactor evidence="1">
        <name>pyridoxal 5'-phosphate</name>
        <dbReference type="ChEBI" id="CHEBI:597326"/>
    </cofactor>
</comment>
<dbReference type="RefSeq" id="WP_138289222.1">
    <property type="nucleotide sequence ID" value="NZ_CP058351.1"/>
</dbReference>
<protein>
    <submittedName>
        <fullName evidence="4">Aspartate aminotransferase family protein</fullName>
    </submittedName>
</protein>
<name>A0ABX6QTC2_9HYPH</name>
<dbReference type="Pfam" id="PF00202">
    <property type="entry name" value="Aminotran_3"/>
    <property type="match status" value="1"/>
</dbReference>
<dbReference type="PANTHER" id="PTHR43713:SF3">
    <property type="entry name" value="GLUTAMATE-1-SEMIALDEHYDE 2,1-AMINOMUTASE 1, CHLOROPLASTIC-RELATED"/>
    <property type="match status" value="1"/>
</dbReference>
<organism evidence="4 5">
    <name type="scientific">Peteryoungia desertarenae</name>
    <dbReference type="NCBI Taxonomy" id="1813451"/>
    <lineage>
        <taxon>Bacteria</taxon>
        <taxon>Pseudomonadati</taxon>
        <taxon>Pseudomonadota</taxon>
        <taxon>Alphaproteobacteria</taxon>
        <taxon>Hyphomicrobiales</taxon>
        <taxon>Rhizobiaceae</taxon>
        <taxon>Peteryoungia</taxon>
    </lineage>
</organism>
<dbReference type="InterPro" id="IPR015422">
    <property type="entry name" value="PyrdxlP-dep_Trfase_small"/>
</dbReference>
<evidence type="ECO:0000313" key="4">
    <source>
        <dbReference type="EMBL" id="QLF71729.1"/>
    </source>
</evidence>